<sequence>MPDSMSGYGGCEDSATLSDYGESVEDQDYTGGTSYISLPPDYSGTDPEPDEDEEYTTMPVQPCPLKDKAKQRPPITIRAGMYFDGTGNNKSNIKIRKEQERIDSGEAEDYAGRQTIPDKHMDYLASYYADFSNVARMERFAKPYEGVDASIIIYTEGMGTTNAGADDVIGSGLGQGRTGIPARVKSARQLLFFRIISASEKEGRLISRIDYDSFGFSRGAASAIHFQYMAHEDPKNNIPLKAAPYCVGGATHKVNFMGLYDTVAAYGGFAHFNDAYQLGFSVRDKATYIVHLAAGEENRANFSLSQLSGGPDCANGVEIFLPGVHSDVGGGYNPAEPEAKRCMYWNYSHEYTHFKPSVPPDFIADKNWFVSQGWYREAELETKFRTRTYKDDEGNKSYRDFYLLYSKRDQVRGEYAAIPFQLMVEFAQPYDVRFRPRHLKHKQTRVIPKLAQLHSDLRSYAYKTQSGAITSKPTDWLHRVDPAYKKLRHEFLHYSAHYDLPTVIAGYDFFKAPVSLMKPKLENPGTARIKRTRTYY</sequence>
<keyword evidence="4" id="KW-1185">Reference proteome</keyword>
<dbReference type="InterPro" id="IPR018712">
    <property type="entry name" value="Tle1-like_cat"/>
</dbReference>
<dbReference type="PANTHER" id="PTHR33840:SF1">
    <property type="entry name" value="TLE1 PHOSPHOLIPASE DOMAIN-CONTAINING PROTEIN"/>
    <property type="match status" value="1"/>
</dbReference>
<dbReference type="RefSeq" id="WP_327792612.1">
    <property type="nucleotide sequence ID" value="NZ_JADQAZ010000001.1"/>
</dbReference>
<organism evidence="3 4">
    <name type="scientific">Harenicola maris</name>
    <dbReference type="NCBI Taxonomy" id="2841044"/>
    <lineage>
        <taxon>Bacteria</taxon>
        <taxon>Pseudomonadati</taxon>
        <taxon>Pseudomonadota</taxon>
        <taxon>Alphaproteobacteria</taxon>
        <taxon>Rhodobacterales</taxon>
        <taxon>Paracoccaceae</taxon>
        <taxon>Harenicola</taxon>
    </lineage>
</organism>
<comment type="caution">
    <text evidence="3">The sequence shown here is derived from an EMBL/GenBank/DDBJ whole genome shotgun (WGS) entry which is preliminary data.</text>
</comment>
<evidence type="ECO:0000313" key="4">
    <source>
        <dbReference type="Proteomes" id="UP001315686"/>
    </source>
</evidence>
<accession>A0AAP2CL24</accession>
<dbReference type="Pfam" id="PF09994">
    <property type="entry name" value="T6SS_Tle1-like_cat"/>
    <property type="match status" value="1"/>
</dbReference>
<dbReference type="PANTHER" id="PTHR33840">
    <property type="match status" value="1"/>
</dbReference>
<gene>
    <name evidence="3" type="ORF">IV417_03335</name>
</gene>
<evidence type="ECO:0000313" key="3">
    <source>
        <dbReference type="EMBL" id="MBT0956407.1"/>
    </source>
</evidence>
<dbReference type="Proteomes" id="UP001315686">
    <property type="component" value="Unassembled WGS sequence"/>
</dbReference>
<evidence type="ECO:0000256" key="1">
    <source>
        <dbReference type="SAM" id="MobiDB-lite"/>
    </source>
</evidence>
<reference evidence="3 4" key="1">
    <citation type="journal article" date="2021" name="Arch. Microbiol.">
        <title>Harenicola maris gen. nov., sp. nov. isolated from the Sea of Japan shallow sediments.</title>
        <authorList>
            <person name="Romanenko L.A."/>
            <person name="Kurilenko V.V."/>
            <person name="Chernysheva N.Y."/>
            <person name="Tekutyeva L.A."/>
            <person name="Velansky P.V."/>
            <person name="Svetashev V.I."/>
            <person name="Isaeva M.P."/>
        </authorList>
    </citation>
    <scope>NUCLEOTIDE SEQUENCE [LARGE SCALE GENOMIC DNA]</scope>
    <source>
        <strain evidence="3 4">KMM 3653</strain>
    </source>
</reference>
<evidence type="ECO:0000259" key="2">
    <source>
        <dbReference type="Pfam" id="PF09994"/>
    </source>
</evidence>
<protein>
    <submittedName>
        <fullName evidence="3">DUF2235 domain-containing protein</fullName>
    </submittedName>
</protein>
<name>A0AAP2CL24_9RHOB</name>
<dbReference type="AlphaFoldDB" id="A0AAP2CL24"/>
<dbReference type="EMBL" id="JADQAZ010000001">
    <property type="protein sequence ID" value="MBT0956407.1"/>
    <property type="molecule type" value="Genomic_DNA"/>
</dbReference>
<feature type="region of interest" description="Disordered" evidence="1">
    <location>
        <begin position="1"/>
        <end position="71"/>
    </location>
</feature>
<feature type="domain" description="T6SS Phospholipase effector Tle1-like catalytic" evidence="2">
    <location>
        <begin position="251"/>
        <end position="337"/>
    </location>
</feature>
<proteinExistence type="predicted"/>